<dbReference type="Pfam" id="PF13531">
    <property type="entry name" value="SBP_bac_11"/>
    <property type="match status" value="1"/>
</dbReference>
<dbReference type="PANTHER" id="PTHR30632:SF0">
    <property type="entry name" value="SULFATE-BINDING PROTEIN"/>
    <property type="match status" value="1"/>
</dbReference>
<dbReference type="RefSeq" id="WP_132820809.1">
    <property type="nucleotide sequence ID" value="NZ_SMKI01000371.1"/>
</dbReference>
<feature type="signal peptide" evidence="5">
    <location>
        <begin position="1"/>
        <end position="29"/>
    </location>
</feature>
<comment type="caution">
    <text evidence="6">The sequence shown here is derived from an EMBL/GenBank/DDBJ whole genome shotgun (WGS) entry which is preliminary data.</text>
</comment>
<evidence type="ECO:0000256" key="1">
    <source>
        <dbReference type="ARBA" id="ARBA00009175"/>
    </source>
</evidence>
<feature type="binding site" evidence="4">
    <location>
        <position position="204"/>
    </location>
    <ligand>
        <name>molybdate</name>
        <dbReference type="ChEBI" id="CHEBI:36264"/>
    </ligand>
</feature>
<organism evidence="6 7">
    <name type="scientific">Streptomyces hainanensis</name>
    <dbReference type="NCBI Taxonomy" id="402648"/>
    <lineage>
        <taxon>Bacteria</taxon>
        <taxon>Bacillati</taxon>
        <taxon>Actinomycetota</taxon>
        <taxon>Actinomycetes</taxon>
        <taxon>Kitasatosporales</taxon>
        <taxon>Streptomycetaceae</taxon>
        <taxon>Streptomyces</taxon>
    </lineage>
</organism>
<sequence>MRHHAKLAARSLLALTAATALLVPLAACGSDDTSSAGTDDAATGEESATLTVLAAASLTDVFEEAKEVYEDANPGTTLEFSFAGSQELVAQVEQGAPADVLVTADTPTMDGVADETAVDPVVIARNALTIVTPPDNPAGVAALADLADPDLRLVLAAPEVPAGRYGRQILEAQGVEATPDSEEPNVRAVLGKVQLGEADAGLVYVTDATAAGDGVATVEIPEDQNVTAEYPAAPLADSAHPEAAADFVAWLSSAEAQALLTGAGFQAP</sequence>
<accession>A0A4R4T2A3</accession>
<dbReference type="InterPro" id="IPR005950">
    <property type="entry name" value="ModA"/>
</dbReference>
<dbReference type="PANTHER" id="PTHR30632">
    <property type="entry name" value="MOLYBDATE-BINDING PERIPLASMIC PROTEIN"/>
    <property type="match status" value="1"/>
</dbReference>
<keyword evidence="2 4" id="KW-0479">Metal-binding</keyword>
<dbReference type="PIRSF" id="PIRSF004846">
    <property type="entry name" value="ModA"/>
    <property type="match status" value="1"/>
</dbReference>
<dbReference type="CDD" id="cd13538">
    <property type="entry name" value="PBP2_ModA_like_1"/>
    <property type="match status" value="1"/>
</dbReference>
<feature type="chain" id="PRO_5020264203" evidence="5">
    <location>
        <begin position="30"/>
        <end position="268"/>
    </location>
</feature>
<dbReference type="AlphaFoldDB" id="A0A4R4T2A3"/>
<feature type="binding site" evidence="4">
    <location>
        <position position="85"/>
    </location>
    <ligand>
        <name>molybdate</name>
        <dbReference type="ChEBI" id="CHEBI:36264"/>
    </ligand>
</feature>
<evidence type="ECO:0000256" key="5">
    <source>
        <dbReference type="SAM" id="SignalP"/>
    </source>
</evidence>
<dbReference type="Proteomes" id="UP000295345">
    <property type="component" value="Unassembled WGS sequence"/>
</dbReference>
<dbReference type="SUPFAM" id="SSF53850">
    <property type="entry name" value="Periplasmic binding protein-like II"/>
    <property type="match status" value="1"/>
</dbReference>
<dbReference type="EMBL" id="SMKI01000371">
    <property type="protein sequence ID" value="TDC68553.1"/>
    <property type="molecule type" value="Genomic_DNA"/>
</dbReference>
<dbReference type="GO" id="GO:0030973">
    <property type="term" value="F:molybdate ion binding"/>
    <property type="evidence" value="ECO:0007669"/>
    <property type="project" value="TreeGrafter"/>
</dbReference>
<keyword evidence="7" id="KW-1185">Reference proteome</keyword>
<evidence type="ECO:0000313" key="7">
    <source>
        <dbReference type="Proteomes" id="UP000295345"/>
    </source>
</evidence>
<evidence type="ECO:0000313" key="6">
    <source>
        <dbReference type="EMBL" id="TDC68553.1"/>
    </source>
</evidence>
<evidence type="ECO:0000256" key="4">
    <source>
        <dbReference type="PIRSR" id="PIRSR004846-1"/>
    </source>
</evidence>
<gene>
    <name evidence="6" type="primary">modA</name>
    <name evidence="6" type="ORF">E1283_27205</name>
</gene>
<dbReference type="Gene3D" id="3.40.190.10">
    <property type="entry name" value="Periplasmic binding protein-like II"/>
    <property type="match status" value="2"/>
</dbReference>
<dbReference type="OrthoDB" id="9785015at2"/>
<proteinExistence type="inferred from homology"/>
<evidence type="ECO:0000256" key="2">
    <source>
        <dbReference type="ARBA" id="ARBA00022723"/>
    </source>
</evidence>
<feature type="binding site" evidence="4">
    <location>
        <position position="57"/>
    </location>
    <ligand>
        <name>molybdate</name>
        <dbReference type="ChEBI" id="CHEBI:36264"/>
    </ligand>
</feature>
<protein>
    <submittedName>
        <fullName evidence="6">Molybdate ABC transporter substrate-binding protein</fullName>
    </submittedName>
</protein>
<dbReference type="NCBIfam" id="TIGR01256">
    <property type="entry name" value="modA"/>
    <property type="match status" value="1"/>
</dbReference>
<reference evidence="6 7" key="1">
    <citation type="submission" date="2019-03" db="EMBL/GenBank/DDBJ databases">
        <title>Draft genome sequences of novel Actinobacteria.</title>
        <authorList>
            <person name="Sahin N."/>
            <person name="Ay H."/>
            <person name="Saygin H."/>
        </authorList>
    </citation>
    <scope>NUCLEOTIDE SEQUENCE [LARGE SCALE GENOMIC DNA]</scope>
    <source>
        <strain evidence="6 7">DSM 41900</strain>
    </source>
</reference>
<evidence type="ECO:0000256" key="3">
    <source>
        <dbReference type="ARBA" id="ARBA00022729"/>
    </source>
</evidence>
<keyword evidence="4" id="KW-0500">Molybdenum</keyword>
<name>A0A4R4T2A3_9ACTN</name>
<feature type="binding site" evidence="4">
    <location>
        <position position="186"/>
    </location>
    <ligand>
        <name>molybdate</name>
        <dbReference type="ChEBI" id="CHEBI:36264"/>
    </ligand>
</feature>
<dbReference type="InterPro" id="IPR050682">
    <property type="entry name" value="ModA/WtpA"/>
</dbReference>
<feature type="binding site" evidence="4">
    <location>
        <position position="162"/>
    </location>
    <ligand>
        <name>molybdate</name>
        <dbReference type="ChEBI" id="CHEBI:36264"/>
    </ligand>
</feature>
<dbReference type="GO" id="GO:0046872">
    <property type="term" value="F:metal ion binding"/>
    <property type="evidence" value="ECO:0007669"/>
    <property type="project" value="UniProtKB-KW"/>
</dbReference>
<comment type="similarity">
    <text evidence="1">Belongs to the bacterial solute-binding protein ModA family.</text>
</comment>
<dbReference type="GO" id="GO:0015689">
    <property type="term" value="P:molybdate ion transport"/>
    <property type="evidence" value="ECO:0007669"/>
    <property type="project" value="InterPro"/>
</dbReference>
<keyword evidence="3 5" id="KW-0732">Signal</keyword>